<dbReference type="RefSeq" id="WP_369017376.1">
    <property type="nucleotide sequence ID" value="NZ_CP121689.1"/>
</dbReference>
<feature type="transmembrane region" description="Helical" evidence="6">
    <location>
        <begin position="272"/>
        <end position="305"/>
    </location>
</feature>
<feature type="transmembrane region" description="Helical" evidence="6">
    <location>
        <begin position="393"/>
        <end position="412"/>
    </location>
</feature>
<dbReference type="InterPro" id="IPR036866">
    <property type="entry name" value="RibonucZ/Hydroxyglut_hydro"/>
</dbReference>
<dbReference type="SUPFAM" id="SSF56281">
    <property type="entry name" value="Metallo-hydrolase/oxidoreductase"/>
    <property type="match status" value="1"/>
</dbReference>
<dbReference type="Proteomes" id="UP001461341">
    <property type="component" value="Chromosome"/>
</dbReference>
<feature type="transmembrane region" description="Helical" evidence="6">
    <location>
        <begin position="225"/>
        <end position="252"/>
    </location>
</feature>
<dbReference type="CDD" id="cd07731">
    <property type="entry name" value="ComA-like_MBL-fold"/>
    <property type="match status" value="1"/>
</dbReference>
<keyword evidence="2" id="KW-1003">Cell membrane</keyword>
<dbReference type="PANTHER" id="PTHR30619">
    <property type="entry name" value="DNA INTERNALIZATION/COMPETENCE PROTEIN COMEC/REC2"/>
    <property type="match status" value="1"/>
</dbReference>
<dbReference type="InterPro" id="IPR004797">
    <property type="entry name" value="Competence_ComEC/Rec2"/>
</dbReference>
<organism evidence="8 9">
    <name type="scientific">Thermatribacter velox</name>
    <dbReference type="NCBI Taxonomy" id="3039681"/>
    <lineage>
        <taxon>Bacteria</taxon>
        <taxon>Pseudomonadati</taxon>
        <taxon>Atribacterota</taxon>
        <taxon>Atribacteria</taxon>
        <taxon>Atribacterales</taxon>
        <taxon>Thermatribacteraceae</taxon>
        <taxon>Thermatribacter</taxon>
    </lineage>
</organism>
<keyword evidence="5 6" id="KW-0472">Membrane</keyword>
<evidence type="ECO:0000313" key="9">
    <source>
        <dbReference type="Proteomes" id="UP001461341"/>
    </source>
</evidence>
<dbReference type="InterPro" id="IPR035681">
    <property type="entry name" value="ComA-like_MBL"/>
</dbReference>
<dbReference type="InterPro" id="IPR001279">
    <property type="entry name" value="Metallo-B-lactamas"/>
</dbReference>
<dbReference type="NCBIfam" id="TIGR00361">
    <property type="entry name" value="ComEC_Rec2"/>
    <property type="match status" value="1"/>
</dbReference>
<evidence type="ECO:0000256" key="3">
    <source>
        <dbReference type="ARBA" id="ARBA00022692"/>
    </source>
</evidence>
<dbReference type="Gene3D" id="3.60.15.10">
    <property type="entry name" value="Ribonuclease Z/Hydroxyacylglutathione hydrolase-like"/>
    <property type="match status" value="1"/>
</dbReference>
<name>A0ABZ2Y890_9BACT</name>
<dbReference type="NCBIfam" id="TIGR00360">
    <property type="entry name" value="ComEC_N-term"/>
    <property type="match status" value="1"/>
</dbReference>
<feature type="transmembrane region" description="Helical" evidence="6">
    <location>
        <begin position="317"/>
        <end position="341"/>
    </location>
</feature>
<dbReference type="PANTHER" id="PTHR30619:SF1">
    <property type="entry name" value="RECOMBINATION PROTEIN 2"/>
    <property type="match status" value="1"/>
</dbReference>
<dbReference type="EMBL" id="CP121689">
    <property type="protein sequence ID" value="WZL75230.1"/>
    <property type="molecule type" value="Genomic_DNA"/>
</dbReference>
<evidence type="ECO:0000313" key="8">
    <source>
        <dbReference type="EMBL" id="WZL75230.1"/>
    </source>
</evidence>
<evidence type="ECO:0000256" key="2">
    <source>
        <dbReference type="ARBA" id="ARBA00022475"/>
    </source>
</evidence>
<proteinExistence type="predicted"/>
<evidence type="ECO:0000256" key="5">
    <source>
        <dbReference type="ARBA" id="ARBA00023136"/>
    </source>
</evidence>
<dbReference type="Pfam" id="PF00753">
    <property type="entry name" value="Lactamase_B"/>
    <property type="match status" value="1"/>
</dbReference>
<dbReference type="InterPro" id="IPR004477">
    <property type="entry name" value="ComEC_N"/>
</dbReference>
<evidence type="ECO:0000256" key="4">
    <source>
        <dbReference type="ARBA" id="ARBA00022989"/>
    </source>
</evidence>
<dbReference type="Pfam" id="PF03772">
    <property type="entry name" value="Competence"/>
    <property type="match status" value="1"/>
</dbReference>
<evidence type="ECO:0000256" key="6">
    <source>
        <dbReference type="SAM" id="Phobius"/>
    </source>
</evidence>
<keyword evidence="3 6" id="KW-0812">Transmembrane</keyword>
<keyword evidence="4 6" id="KW-1133">Transmembrane helix</keyword>
<reference evidence="8 9" key="1">
    <citation type="submission" date="2023-03" db="EMBL/GenBank/DDBJ databases">
        <title>Novel Species.</title>
        <authorList>
            <person name="Ma S."/>
        </authorList>
    </citation>
    <scope>NUCLEOTIDE SEQUENCE [LARGE SCALE GENOMIC DNA]</scope>
    <source>
        <strain evidence="8 9">B11</strain>
    </source>
</reference>
<evidence type="ECO:0000259" key="7">
    <source>
        <dbReference type="SMART" id="SM00849"/>
    </source>
</evidence>
<keyword evidence="9" id="KW-1185">Reference proteome</keyword>
<feature type="transmembrane region" description="Helical" evidence="6">
    <location>
        <begin position="347"/>
        <end position="372"/>
    </location>
</feature>
<evidence type="ECO:0000256" key="1">
    <source>
        <dbReference type="ARBA" id="ARBA00004651"/>
    </source>
</evidence>
<dbReference type="SMART" id="SM00849">
    <property type="entry name" value="Lactamase_B"/>
    <property type="match status" value="1"/>
</dbReference>
<feature type="transmembrane region" description="Helical" evidence="6">
    <location>
        <begin position="424"/>
        <end position="440"/>
    </location>
</feature>
<protein>
    <submittedName>
        <fullName evidence="8">DNA internalization-related competence protein ComEC/Rec2</fullName>
    </submittedName>
</protein>
<feature type="transmembrane region" description="Helical" evidence="6">
    <location>
        <begin position="191"/>
        <end position="213"/>
    </location>
</feature>
<feature type="domain" description="Metallo-beta-lactamase" evidence="7">
    <location>
        <begin position="484"/>
        <end position="672"/>
    </location>
</feature>
<feature type="transmembrane region" description="Helical" evidence="6">
    <location>
        <begin position="447"/>
        <end position="468"/>
    </location>
</feature>
<sequence length="723" mass="82107">MLLAFKKRWMFAVAFFAFWMLGGTMFYSVTFLEPFDFFLELDRQQITLEGVLLPENENLFLVNLNRFFVYSPQILIAGNSELTNKLAYQKVQLSGVFRLFPSCANPGVTNVRTFYFQKRTVGYLEKVKIISIQKNNPWYQFMGAVEKLREKLFKKWDAYLKETFPLFLSLLTGQKTREFYGQSNVFQEVGVFHLFCVSGLHLGLVGGLVLWLVQKLFPHRHLVSFLIVVLFTFLYLCMANMAPSALRAWIMFSSYLLSQRLGRNTSQISYFLVALLVMVALDPGLIFDTGAQLSFASTLGIIFFLQSEIRSLSFLNVYLKVVWNSLGITLSAIAFNMPFLLVKGFTFSSLAFVGNLVVAPFLEVVLVLSLFIQPVAFITPQMSQYLGRMLYHLFKALCFIAQELTFLPHFFWDFSVQKDVIKGWLFWFLLLMIPIGLSLFRKQKTAWLKIVLVLVFSGLVLYLTVFIWKPLDKSEVWVLDVGQGLSIGVIKGEKAVLIDAGGYVPWYGNIGKNVIGRFLHFKGVKKIDSVFITHFHKDHTNGITGLMNAFGRFSTFVPASGKSNLAQGVRPVFELSSYQELPIFEDVVLKIFPVKAGGDTNNQALLFKICFPSFSILVTGDIEEEGIAELAPFLLSLRSEVIVMPHHGKYLQNLRWFLDKVKPRLAIISCGENEFGHPNPETIALLNELDIKTLVTRKEGAVCFWTAPRGGMSFASQGKGNRF</sequence>
<comment type="subcellular location">
    <subcellularLocation>
        <location evidence="1">Cell membrane</location>
        <topology evidence="1">Multi-pass membrane protein</topology>
    </subcellularLocation>
</comment>
<accession>A0ABZ2Y890</accession>
<gene>
    <name evidence="8" type="ORF">QBE54_06400</name>
</gene>
<dbReference type="InterPro" id="IPR052159">
    <property type="entry name" value="Competence_DNA_uptake"/>
</dbReference>